<accession>A0ABQ2YQF8</accession>
<gene>
    <name evidence="1" type="ORF">GCM10010324_38770</name>
</gene>
<keyword evidence="2" id="KW-1185">Reference proteome</keyword>
<name>A0ABQ2YQF8_9ACTN</name>
<sequence>MITATARRAAAAAATTALLGALVVGCGSEKSGGAAAPEGWETLDAQQVSVAYPKGFKELGKEKLPKFATAEADLVEGGKTVARIVAQVEFMKTSDLDMAVSGADAQYTFGATPQDKEDIKVPGTDRAVRINHGFKSSGEGDSPPRDTEMTAVDVVGMDKSDKPWVVRVTAPKGKLSQDDLDEILKSIKVTG</sequence>
<dbReference type="PROSITE" id="PS51257">
    <property type="entry name" value="PROKAR_LIPOPROTEIN"/>
    <property type="match status" value="1"/>
</dbReference>
<organism evidence="1 2">
    <name type="scientific">Streptomyces hiroshimensis</name>
    <dbReference type="NCBI Taxonomy" id="66424"/>
    <lineage>
        <taxon>Bacteria</taxon>
        <taxon>Bacillati</taxon>
        <taxon>Actinomycetota</taxon>
        <taxon>Actinomycetes</taxon>
        <taxon>Kitasatosporales</taxon>
        <taxon>Streptomycetaceae</taxon>
        <taxon>Streptomyces</taxon>
    </lineage>
</organism>
<evidence type="ECO:0008006" key="3">
    <source>
        <dbReference type="Google" id="ProtNLM"/>
    </source>
</evidence>
<protein>
    <recommendedName>
        <fullName evidence="3">Lipoprotein</fullName>
    </recommendedName>
</protein>
<evidence type="ECO:0000313" key="1">
    <source>
        <dbReference type="EMBL" id="GGX89398.1"/>
    </source>
</evidence>
<dbReference type="Proteomes" id="UP000659223">
    <property type="component" value="Unassembled WGS sequence"/>
</dbReference>
<comment type="caution">
    <text evidence="1">The sequence shown here is derived from an EMBL/GenBank/DDBJ whole genome shotgun (WGS) entry which is preliminary data.</text>
</comment>
<reference evidence="2" key="1">
    <citation type="journal article" date="2019" name="Int. J. Syst. Evol. Microbiol.">
        <title>The Global Catalogue of Microorganisms (GCM) 10K type strain sequencing project: providing services to taxonomists for standard genome sequencing and annotation.</title>
        <authorList>
            <consortium name="The Broad Institute Genomics Platform"/>
            <consortium name="The Broad Institute Genome Sequencing Center for Infectious Disease"/>
            <person name="Wu L."/>
            <person name="Ma J."/>
        </authorList>
    </citation>
    <scope>NUCLEOTIDE SEQUENCE [LARGE SCALE GENOMIC DNA]</scope>
    <source>
        <strain evidence="2">JCM 4586</strain>
    </source>
</reference>
<dbReference type="EMBL" id="BMUT01000008">
    <property type="protein sequence ID" value="GGX89398.1"/>
    <property type="molecule type" value="Genomic_DNA"/>
</dbReference>
<proteinExistence type="predicted"/>
<dbReference type="RefSeq" id="WP_190022974.1">
    <property type="nucleotide sequence ID" value="NZ_BMUT01000008.1"/>
</dbReference>
<evidence type="ECO:0000313" key="2">
    <source>
        <dbReference type="Proteomes" id="UP000659223"/>
    </source>
</evidence>